<feature type="transmembrane region" description="Helical" evidence="1">
    <location>
        <begin position="59"/>
        <end position="77"/>
    </location>
</feature>
<evidence type="ECO:0000259" key="4">
    <source>
        <dbReference type="PROSITE" id="PS50887"/>
    </source>
</evidence>
<dbReference type="CDD" id="cd01948">
    <property type="entry name" value="EAL"/>
    <property type="match status" value="1"/>
</dbReference>
<keyword evidence="1" id="KW-0472">Membrane</keyword>
<dbReference type="PROSITE" id="PS50924">
    <property type="entry name" value="MHYT"/>
    <property type="match status" value="1"/>
</dbReference>
<keyword evidence="7" id="KW-1185">Reference proteome</keyword>
<dbReference type="InterPro" id="IPR029787">
    <property type="entry name" value="Nucleotide_cyclase"/>
</dbReference>
<dbReference type="Pfam" id="PF03707">
    <property type="entry name" value="MHYT"/>
    <property type="match status" value="1"/>
</dbReference>
<evidence type="ECO:0000259" key="5">
    <source>
        <dbReference type="PROSITE" id="PS50924"/>
    </source>
</evidence>
<dbReference type="Pfam" id="PF00989">
    <property type="entry name" value="PAS"/>
    <property type="match status" value="1"/>
</dbReference>
<name>A0A6B3TT58_9BACI</name>
<dbReference type="PROSITE" id="PS50112">
    <property type="entry name" value="PAS"/>
    <property type="match status" value="1"/>
</dbReference>
<dbReference type="InterPro" id="IPR001633">
    <property type="entry name" value="EAL_dom"/>
</dbReference>
<evidence type="ECO:0000313" key="7">
    <source>
        <dbReference type="Proteomes" id="UP000481621"/>
    </source>
</evidence>
<dbReference type="InterPro" id="IPR005330">
    <property type="entry name" value="MHYT_dom"/>
</dbReference>
<dbReference type="InterPro" id="IPR013767">
    <property type="entry name" value="PAS_fold"/>
</dbReference>
<keyword evidence="1" id="KW-1133">Transmembrane helix</keyword>
<proteinExistence type="predicted"/>
<dbReference type="CDD" id="cd01949">
    <property type="entry name" value="GGDEF"/>
    <property type="match status" value="1"/>
</dbReference>
<comment type="caution">
    <text evidence="6">The sequence shown here is derived from an EMBL/GenBank/DDBJ whole genome shotgun (WGS) entry which is preliminary data.</text>
</comment>
<dbReference type="PANTHER" id="PTHR44757">
    <property type="entry name" value="DIGUANYLATE CYCLASE DGCP"/>
    <property type="match status" value="1"/>
</dbReference>
<dbReference type="Pfam" id="PF00990">
    <property type="entry name" value="GGDEF"/>
    <property type="match status" value="1"/>
</dbReference>
<dbReference type="Gene3D" id="3.20.20.450">
    <property type="entry name" value="EAL domain"/>
    <property type="match status" value="1"/>
</dbReference>
<dbReference type="SUPFAM" id="SSF55785">
    <property type="entry name" value="PYP-like sensor domain (PAS domain)"/>
    <property type="match status" value="1"/>
</dbReference>
<evidence type="ECO:0000313" key="6">
    <source>
        <dbReference type="EMBL" id="NEX79660.1"/>
    </source>
</evidence>
<dbReference type="NCBIfam" id="TIGR00254">
    <property type="entry name" value="GGDEF"/>
    <property type="match status" value="1"/>
</dbReference>
<feature type="transmembrane region" description="Helical" evidence="1">
    <location>
        <begin position="125"/>
        <end position="143"/>
    </location>
</feature>
<evidence type="ECO:0000256" key="1">
    <source>
        <dbReference type="PROSITE-ProRule" id="PRU00244"/>
    </source>
</evidence>
<dbReference type="PROSITE" id="PS50887">
    <property type="entry name" value="GGDEF"/>
    <property type="match status" value="1"/>
</dbReference>
<sequence length="759" mass="86698">MGISMWSVHFTGLLALNPFHFYHLFTFPMVIVSLLLAISGVMVSYLLFFQQNDSHWHSIFSGITFGSGIIGMHFTGVKAMMGNSIRYDFKLVIVSILITFLLSILSMYVWNRCRQNGEPSIKRTLGMAVLIGLTITLMHYMAMSGGFYIQTTGTQPTLLVSRQVLLIVVTVVNFFLFAIVLLLSYFNQKKAEQNASDKERRYRSLFEQNQDGIFILDPLGTIMEANEAIEGISGYRKGELYGMDFFRMIHPDDLPMTVAYFQDSQKGIPHEFQVRVYDKQQREIFLRVKNVPIEMNGKMDGIYVIVRNITSQIKMEKQLKQMAYYDALTGIPNRRLLQERLKKAVQQAEQNKTNVALFYLDCDRFKWVNDTHGHKTGDLLLKGFVQRVAKCIRESDTLARLGGDEFALIVNGFESKQEVIRIADAIIQSMRKPWNINGAEFIVTTSIGISIYSGGETNINHLLAQADKALYASKEKRGGTYHFYTKEIAEKMDRNIMLEDGLRQAVSLGHFHLVYQPQVDIQENQLAGFEVLLRYTHPTIGMVSPSEFIPICEKIGIIHEVTEWVLKEVLKQQKKWKDTGFGEIPIAINISPTTLENPSFLHIVQSLMKQFETNPTSIEFEITEDAFMHNMNHVKVILGKLNLMGIKISLDDFGAGYSSLKYLKELPIDKVKIDRSFIKGIPEKEREKAIIESILELTRRLKGEVICEGIETEEQLLFLKEQGCQFVQGYYYSKPLSKEEVEKKFITQGLISLRQAAGQ</sequence>
<dbReference type="Proteomes" id="UP000481621">
    <property type="component" value="Unassembled WGS sequence"/>
</dbReference>
<dbReference type="InterPro" id="IPR052155">
    <property type="entry name" value="Biofilm_reg_signaling"/>
</dbReference>
<dbReference type="InterPro" id="IPR035965">
    <property type="entry name" value="PAS-like_dom_sf"/>
</dbReference>
<dbReference type="CDD" id="cd00130">
    <property type="entry name" value="PAS"/>
    <property type="match status" value="1"/>
</dbReference>
<feature type="domain" description="EAL" evidence="3">
    <location>
        <begin position="495"/>
        <end position="749"/>
    </location>
</feature>
<dbReference type="Gene3D" id="3.30.450.20">
    <property type="entry name" value="PAS domain"/>
    <property type="match status" value="1"/>
</dbReference>
<dbReference type="Gene3D" id="3.30.70.270">
    <property type="match status" value="1"/>
</dbReference>
<keyword evidence="1" id="KW-0812">Transmembrane</keyword>
<feature type="domain" description="GGDEF" evidence="4">
    <location>
        <begin position="353"/>
        <end position="486"/>
    </location>
</feature>
<dbReference type="SMART" id="SM00091">
    <property type="entry name" value="PAS"/>
    <property type="match status" value="1"/>
</dbReference>
<dbReference type="InterPro" id="IPR035919">
    <property type="entry name" value="EAL_sf"/>
</dbReference>
<feature type="transmembrane region" description="Helical" evidence="1">
    <location>
        <begin position="21"/>
        <end position="47"/>
    </location>
</feature>
<dbReference type="SUPFAM" id="SSF55073">
    <property type="entry name" value="Nucleotide cyclase"/>
    <property type="match status" value="1"/>
</dbReference>
<dbReference type="GO" id="GO:0006355">
    <property type="term" value="P:regulation of DNA-templated transcription"/>
    <property type="evidence" value="ECO:0007669"/>
    <property type="project" value="InterPro"/>
</dbReference>
<dbReference type="NCBIfam" id="TIGR00229">
    <property type="entry name" value="sensory_box"/>
    <property type="match status" value="1"/>
</dbReference>
<dbReference type="EMBL" id="JAAIUV010000020">
    <property type="protein sequence ID" value="NEX79660.1"/>
    <property type="molecule type" value="Genomic_DNA"/>
</dbReference>
<dbReference type="InterPro" id="IPR000160">
    <property type="entry name" value="GGDEF_dom"/>
</dbReference>
<feature type="domain" description="MHYT" evidence="5">
    <location>
        <begin position="1"/>
        <end position="149"/>
    </location>
</feature>
<feature type="transmembrane region" description="Helical" evidence="1">
    <location>
        <begin position="89"/>
        <end position="110"/>
    </location>
</feature>
<dbReference type="Pfam" id="PF00563">
    <property type="entry name" value="EAL"/>
    <property type="match status" value="1"/>
</dbReference>
<dbReference type="SMART" id="SM00267">
    <property type="entry name" value="GGDEF"/>
    <property type="match status" value="1"/>
</dbReference>
<dbReference type="SMART" id="SM00052">
    <property type="entry name" value="EAL"/>
    <property type="match status" value="1"/>
</dbReference>
<accession>A0A6B3TT58</accession>
<dbReference type="InterPro" id="IPR043128">
    <property type="entry name" value="Rev_trsase/Diguanyl_cyclase"/>
</dbReference>
<dbReference type="FunFam" id="3.30.70.270:FF:000001">
    <property type="entry name" value="Diguanylate cyclase domain protein"/>
    <property type="match status" value="1"/>
</dbReference>
<dbReference type="InterPro" id="IPR000014">
    <property type="entry name" value="PAS"/>
</dbReference>
<evidence type="ECO:0000259" key="3">
    <source>
        <dbReference type="PROSITE" id="PS50883"/>
    </source>
</evidence>
<protein>
    <submittedName>
        <fullName evidence="6">EAL domain-containing protein</fullName>
    </submittedName>
</protein>
<dbReference type="PANTHER" id="PTHR44757:SF2">
    <property type="entry name" value="BIOFILM ARCHITECTURE MAINTENANCE PROTEIN MBAA"/>
    <property type="match status" value="1"/>
</dbReference>
<evidence type="ECO:0000259" key="2">
    <source>
        <dbReference type="PROSITE" id="PS50112"/>
    </source>
</evidence>
<comment type="caution">
    <text evidence="1">Lacks conserved residue(s) required for the propagation of feature annotation.</text>
</comment>
<dbReference type="AlphaFoldDB" id="A0A6B3TT58"/>
<gene>
    <name evidence="6" type="ORF">G4Z05_12415</name>
</gene>
<organism evidence="6 7">
    <name type="scientific">Neobacillus thermocopriae</name>
    <dbReference type="NCBI Taxonomy" id="1215031"/>
    <lineage>
        <taxon>Bacteria</taxon>
        <taxon>Bacillati</taxon>
        <taxon>Bacillota</taxon>
        <taxon>Bacilli</taxon>
        <taxon>Bacillales</taxon>
        <taxon>Bacillaceae</taxon>
        <taxon>Neobacillus</taxon>
    </lineage>
</organism>
<reference evidence="6" key="1">
    <citation type="submission" date="2020-02" db="EMBL/GenBank/DDBJ databases">
        <title>Bacillus sedimentmangrovi sp. nov., isolated from sediment of the mangrove ecosystem.</title>
        <authorList>
            <person name="Liu G."/>
        </authorList>
    </citation>
    <scope>NUCLEOTIDE SEQUENCE [LARGE SCALE GENOMIC DNA]</scope>
    <source>
        <strain evidence="6">SgZ-7</strain>
    </source>
</reference>
<dbReference type="PROSITE" id="PS50883">
    <property type="entry name" value="EAL"/>
    <property type="match status" value="1"/>
</dbReference>
<feature type="transmembrane region" description="Helical" evidence="1">
    <location>
        <begin position="164"/>
        <end position="186"/>
    </location>
</feature>
<feature type="domain" description="PAS" evidence="2">
    <location>
        <begin position="198"/>
        <end position="253"/>
    </location>
</feature>
<dbReference type="GO" id="GO:0016020">
    <property type="term" value="C:membrane"/>
    <property type="evidence" value="ECO:0007669"/>
    <property type="project" value="UniProtKB-UniRule"/>
</dbReference>
<dbReference type="SUPFAM" id="SSF141868">
    <property type="entry name" value="EAL domain-like"/>
    <property type="match status" value="1"/>
</dbReference>